<comment type="caution">
    <text evidence="3">The sequence shown here is derived from an EMBL/GenBank/DDBJ whole genome shotgun (WGS) entry which is preliminary data.</text>
</comment>
<keyword evidence="4" id="KW-1185">Reference proteome</keyword>
<feature type="transmembrane region" description="Helical" evidence="2">
    <location>
        <begin position="1075"/>
        <end position="1093"/>
    </location>
</feature>
<feature type="transmembrane region" description="Helical" evidence="2">
    <location>
        <begin position="1113"/>
        <end position="1131"/>
    </location>
</feature>
<name>A0AAN7HLB8_9FUNG</name>
<feature type="transmembrane region" description="Helical" evidence="2">
    <location>
        <begin position="912"/>
        <end position="933"/>
    </location>
</feature>
<dbReference type="AlphaFoldDB" id="A0AAN7HLB8"/>
<keyword evidence="2" id="KW-1133">Transmembrane helix</keyword>
<evidence type="ECO:0000313" key="4">
    <source>
        <dbReference type="Proteomes" id="UP001304243"/>
    </source>
</evidence>
<organism evidence="3 4">
    <name type="scientific">Mucor velutinosus</name>
    <dbReference type="NCBI Taxonomy" id="708070"/>
    <lineage>
        <taxon>Eukaryota</taxon>
        <taxon>Fungi</taxon>
        <taxon>Fungi incertae sedis</taxon>
        <taxon>Mucoromycota</taxon>
        <taxon>Mucoromycotina</taxon>
        <taxon>Mucoromycetes</taxon>
        <taxon>Mucorales</taxon>
        <taxon>Mucorineae</taxon>
        <taxon>Mucoraceae</taxon>
        <taxon>Mucor</taxon>
    </lineage>
</organism>
<feature type="region of interest" description="Disordered" evidence="1">
    <location>
        <begin position="71"/>
        <end position="99"/>
    </location>
</feature>
<keyword evidence="2" id="KW-0472">Membrane</keyword>
<feature type="transmembrane region" description="Helical" evidence="2">
    <location>
        <begin position="1143"/>
        <end position="1166"/>
    </location>
</feature>
<feature type="compositionally biased region" description="Low complexity" evidence="1">
    <location>
        <begin position="86"/>
        <end position="95"/>
    </location>
</feature>
<keyword evidence="2" id="KW-0812">Transmembrane</keyword>
<protein>
    <submittedName>
        <fullName evidence="3">Uncharacterized protein</fullName>
    </submittedName>
</protein>
<dbReference type="Proteomes" id="UP001304243">
    <property type="component" value="Unassembled WGS sequence"/>
</dbReference>
<proteinExistence type="predicted"/>
<dbReference type="EMBL" id="JASEJX010000021">
    <property type="protein sequence ID" value="KAK4512674.1"/>
    <property type="molecule type" value="Genomic_DNA"/>
</dbReference>
<evidence type="ECO:0000256" key="1">
    <source>
        <dbReference type="SAM" id="MobiDB-lite"/>
    </source>
</evidence>
<sequence>MMRPDLAPADSSLAITVKAATASKDASPWNLFEKASVIDVSANKQWIAYITEDATDNSKYLNIRRFKIPNTVNGPGSSGTGRVDSHSTQLSSSSSDDPERFDLTKYIKKDNHFYYFLSISRTGKRVALSFIKLTEYGEAETTQEIQNPDTIIFKVGTADNRIRKAKRIKFQGRAVFLKNGNLALINKQVLEIYNCQKRYEKIHWFNLYPLTATRGRMTHEGIVGLESLIKTSYVYFDPHKIHSAADLKDIIRISKHIRHNVLTTTYHDYVSRVWSITEDGVRLTSFHSLSMEEIMAFSLDYKYLATFVEKDKSINVYNVKSGLVVSRLKQGDAVPPSTVDADSNNNFQLYVCFCHKSQYLATVSINKLKETDSSTGNNALITFQVWNIMPEKSVYYATEQIRVDWDMQDKCIQPFVDEEVRNQVPEFRAVYSTTSTSGMVEIKVKELDIFNSQVYNNREQKSKAISRSSSNTGISGNVLWQDVPSAPSSSTQITIHEERSYTPDLDNDLNDYNSLTCFQRKVNGRSYLLRFGKKTVQLWQVSASNTGGRITAEDKLIYIRAFKTPFFGFNDAYKDMWSRKETNANGDSVNCFQDKQEGRIVISITRDKGTVDKSAPYVGAAAADYSDTTDSFEDVADVHHTVEFSGLDTKREVEYENDCHHTEEIYLPIEYMNNPNDTSFIYEYHYVESACQALHYLWECTRARREANQGEIQSNNLEIIFEQTKNMVKRSIRSMRGRESKYFTTISGSNTLAILASFELGREIIFDIIETEELPITLFSYVRSSSSQAVPGKTMDTSENALTILIEEFDYDLYELMFNRVIFYSKQLGTGCFSAVTDALIFLQERGNRDLLLSSTQKLSYLQIDKRILTILASEVGEEMHMSTLHKDLVSDLRDLESHSTREQVTKYNNRWLLQGWLEHVFYWWSFYVSHYFKQKFGRVWRRIITDNFLANFFKKDTTKINGSLIKLCIVPLPHFNSYSDFPEDRDNRRQLIRCNTTEHTHTPEPRGYLARCLSRLGLKKDEHVDDTTVIPYKPESAFIRLATNQHENDIFHQGDTVLEVLLQYKWEKFARKRFLMVYLIYLTYYISYSIGVSFPREVFGYELGTSITNNNGHLACVILMFISGGILLIQEAHQLLKSHSKSAYLASLYNIIDIAAFVFPAVTFWQTLANADHLASC</sequence>
<dbReference type="RefSeq" id="XP_064679340.1">
    <property type="nucleotide sequence ID" value="XM_064822740.1"/>
</dbReference>
<evidence type="ECO:0000313" key="3">
    <source>
        <dbReference type="EMBL" id="KAK4512674.1"/>
    </source>
</evidence>
<evidence type="ECO:0000256" key="2">
    <source>
        <dbReference type="SAM" id="Phobius"/>
    </source>
</evidence>
<gene>
    <name evidence="3" type="ORF">ATC70_003378</name>
</gene>
<dbReference type="GeneID" id="89947080"/>
<reference evidence="3 4" key="1">
    <citation type="submission" date="2022-11" db="EMBL/GenBank/DDBJ databases">
        <title>Mucor velutinosus strain NIH1002 WGS.</title>
        <authorList>
            <person name="Subramanian P."/>
            <person name="Mullikin J.C."/>
            <person name="Segre J.A."/>
            <person name="Zelazny A.M."/>
        </authorList>
    </citation>
    <scope>NUCLEOTIDE SEQUENCE [LARGE SCALE GENOMIC DNA]</scope>
    <source>
        <strain evidence="3 4">NIH1002</strain>
    </source>
</reference>
<accession>A0AAN7HLB8</accession>
<dbReference type="SUPFAM" id="SSF82171">
    <property type="entry name" value="DPP6 N-terminal domain-like"/>
    <property type="match status" value="1"/>
</dbReference>